<dbReference type="Proteomes" id="UP000272888">
    <property type="component" value="Unassembled WGS sequence"/>
</dbReference>
<accession>A0A3A8QKF0</accession>
<dbReference type="InterPro" id="IPR012773">
    <property type="entry name" value="Ectoine_EctB"/>
</dbReference>
<evidence type="ECO:0000256" key="4">
    <source>
        <dbReference type="ARBA" id="ARBA00022679"/>
    </source>
</evidence>
<dbReference type="PROSITE" id="PS00600">
    <property type="entry name" value="AA_TRANSFER_CLASS_3"/>
    <property type="match status" value="1"/>
</dbReference>
<proteinExistence type="inferred from homology"/>
<reference evidence="9" key="1">
    <citation type="submission" date="2018-09" db="EMBL/GenBank/DDBJ databases">
        <authorList>
            <person name="Livingstone P.G."/>
            <person name="Whitworth D.E."/>
        </authorList>
    </citation>
    <scope>NUCLEOTIDE SEQUENCE [LARGE SCALE GENOMIC DNA]</scope>
    <source>
        <strain evidence="9">CA051B</strain>
    </source>
</reference>
<comment type="pathway">
    <text evidence="7">Amine and polyamine biosynthesis; ectoine biosynthesis; L-ectoine from L-aspartate 4-semialdehyde: step 1/3.</text>
</comment>
<dbReference type="Pfam" id="PF00202">
    <property type="entry name" value="Aminotran_3"/>
    <property type="match status" value="1"/>
</dbReference>
<comment type="similarity">
    <text evidence="2 6">Belongs to the class-III pyridoxal-phosphate-dependent aminotransferase family.</text>
</comment>
<dbReference type="GO" id="GO:0047307">
    <property type="term" value="F:diaminobutyrate-pyruvate transaminase activity"/>
    <property type="evidence" value="ECO:0007669"/>
    <property type="project" value="InterPro"/>
</dbReference>
<evidence type="ECO:0000256" key="3">
    <source>
        <dbReference type="ARBA" id="ARBA00022576"/>
    </source>
</evidence>
<evidence type="ECO:0000256" key="6">
    <source>
        <dbReference type="RuleBase" id="RU003560"/>
    </source>
</evidence>
<keyword evidence="5 6" id="KW-0663">Pyridoxal phosphate</keyword>
<dbReference type="UniPathway" id="UPA00067">
    <property type="reaction ID" value="UER00121"/>
</dbReference>
<name>A0A3A8QKF0_9BACT</name>
<dbReference type="Gene3D" id="3.90.1150.10">
    <property type="entry name" value="Aspartate Aminotransferase, domain 1"/>
    <property type="match status" value="1"/>
</dbReference>
<dbReference type="GO" id="GO:0045303">
    <property type="term" value="F:diaminobutyrate-2-oxoglutarate transaminase activity"/>
    <property type="evidence" value="ECO:0007669"/>
    <property type="project" value="UniProtKB-EC"/>
</dbReference>
<dbReference type="SUPFAM" id="SSF53383">
    <property type="entry name" value="PLP-dependent transferases"/>
    <property type="match status" value="1"/>
</dbReference>
<dbReference type="Gene3D" id="3.40.640.10">
    <property type="entry name" value="Type I PLP-dependent aspartate aminotransferase-like (Major domain)"/>
    <property type="match status" value="1"/>
</dbReference>
<keyword evidence="3 7" id="KW-0032">Aminotransferase</keyword>
<comment type="cofactor">
    <cofactor evidence="1 7">
        <name>pyridoxal 5'-phosphate</name>
        <dbReference type="ChEBI" id="CHEBI:597326"/>
    </cofactor>
</comment>
<sequence>MRVYKQIPNELETGLEAEDVAPSQSDTFERHESGVRSYCRTFPMLIDRAQGSYVYDVDGKRYLDFLCGASSLNYGHNPPELKRALVDYIAQDGVVNALDFHTRAKERFLREFHRVILKPRELDYRVQFCGPTGANAIEAALKLAKKYTGRKSVVSFSNSYHGMSAGAMSVSSSFRRRNEEYLSPAWVNFLPFDGFTGQENEIEFIRAMLTRPGSGYGVPAAFILELVQGEGGVNVASKPWVQALYRLSRELNALFIVDDIQAGCGRTGRFFSFEHFEVVPDIVCMSKSISGYGFPMSILLLNPTIDVWAPGEHNGTFRGFAYSFVTATEALLQYWDRPDFARALGEKSLLLARSLEQLRARYPDAVERINQLGLVCGIKFRSAEAAQRVQRHCFENGLIVESCGPDSATLKLLPPLTAGMDELEGGLRTLLAAMETA</sequence>
<evidence type="ECO:0000256" key="7">
    <source>
        <dbReference type="RuleBase" id="RU365034"/>
    </source>
</evidence>
<keyword evidence="9" id="KW-1185">Reference proteome</keyword>
<evidence type="ECO:0000313" key="9">
    <source>
        <dbReference type="Proteomes" id="UP000272888"/>
    </source>
</evidence>
<evidence type="ECO:0000256" key="2">
    <source>
        <dbReference type="ARBA" id="ARBA00008954"/>
    </source>
</evidence>
<dbReference type="InterPro" id="IPR005814">
    <property type="entry name" value="Aminotrans_3"/>
</dbReference>
<dbReference type="NCBIfam" id="TIGR02407">
    <property type="entry name" value="ectoine_ectB"/>
    <property type="match status" value="1"/>
</dbReference>
<dbReference type="InterPro" id="IPR015424">
    <property type="entry name" value="PyrdxlP-dep_Trfase"/>
</dbReference>
<dbReference type="GO" id="GO:0019491">
    <property type="term" value="P:ectoine biosynthetic process"/>
    <property type="evidence" value="ECO:0007669"/>
    <property type="project" value="UniProtKB-UniPathway"/>
</dbReference>
<dbReference type="EC" id="2.6.1.76" evidence="7"/>
<comment type="catalytic activity">
    <reaction evidence="7">
        <text>L-2,4-diaminobutanoate + 2-oxoglutarate = L-aspartate 4-semialdehyde + L-glutamate</text>
        <dbReference type="Rhea" id="RHEA:11160"/>
        <dbReference type="ChEBI" id="CHEBI:16810"/>
        <dbReference type="ChEBI" id="CHEBI:29985"/>
        <dbReference type="ChEBI" id="CHEBI:58761"/>
        <dbReference type="ChEBI" id="CHEBI:537519"/>
        <dbReference type="EC" id="2.6.1.76"/>
    </reaction>
</comment>
<gene>
    <name evidence="8" type="primary">ectB</name>
    <name evidence="8" type="ORF">D7V93_01650</name>
</gene>
<dbReference type="AlphaFoldDB" id="A0A3A8QKF0"/>
<evidence type="ECO:0000256" key="5">
    <source>
        <dbReference type="ARBA" id="ARBA00022898"/>
    </source>
</evidence>
<dbReference type="GO" id="GO:0030170">
    <property type="term" value="F:pyridoxal phosphate binding"/>
    <property type="evidence" value="ECO:0007669"/>
    <property type="project" value="InterPro"/>
</dbReference>
<organism evidence="8 9">
    <name type="scientific">Corallococcus llansteffanensis</name>
    <dbReference type="NCBI Taxonomy" id="2316731"/>
    <lineage>
        <taxon>Bacteria</taxon>
        <taxon>Pseudomonadati</taxon>
        <taxon>Myxococcota</taxon>
        <taxon>Myxococcia</taxon>
        <taxon>Myxococcales</taxon>
        <taxon>Cystobacterineae</taxon>
        <taxon>Myxococcaceae</taxon>
        <taxon>Corallococcus</taxon>
    </lineage>
</organism>
<dbReference type="InterPro" id="IPR004637">
    <property type="entry name" value="Dat"/>
</dbReference>
<dbReference type="InterPro" id="IPR015421">
    <property type="entry name" value="PyrdxlP-dep_Trfase_major"/>
</dbReference>
<dbReference type="PIRSF" id="PIRSF000521">
    <property type="entry name" value="Transaminase_4ab_Lys_Orn"/>
    <property type="match status" value="1"/>
</dbReference>
<protein>
    <recommendedName>
        <fullName evidence="7">Diaminobutyrate--2-oxoglutarate transaminase</fullName>
        <ecNumber evidence="7">2.6.1.76</ecNumber>
    </recommendedName>
    <alternativeName>
        <fullName evidence="7">DABA aminotransferase</fullName>
    </alternativeName>
</protein>
<comment type="caution">
    <text evidence="8">The sequence shown here is derived from an EMBL/GenBank/DDBJ whole genome shotgun (WGS) entry which is preliminary data.</text>
</comment>
<dbReference type="PANTHER" id="PTHR43552:SF2">
    <property type="entry name" value="DIAMINOBUTYRATE--2-OXOGLUTARATE TRANSAMINASE"/>
    <property type="match status" value="1"/>
</dbReference>
<evidence type="ECO:0000256" key="1">
    <source>
        <dbReference type="ARBA" id="ARBA00001933"/>
    </source>
</evidence>
<dbReference type="NCBIfam" id="NF006733">
    <property type="entry name" value="PRK09264.1"/>
    <property type="match status" value="1"/>
</dbReference>
<evidence type="ECO:0000313" key="8">
    <source>
        <dbReference type="EMBL" id="RKH68298.1"/>
    </source>
</evidence>
<dbReference type="InterPro" id="IPR015422">
    <property type="entry name" value="PyrdxlP-dep_Trfase_small"/>
</dbReference>
<dbReference type="RefSeq" id="WP_120641654.1">
    <property type="nucleotide sequence ID" value="NZ_RAWB01000008.1"/>
</dbReference>
<comment type="function">
    <text evidence="7">Catalyzes reversively the conversion of L-aspartate beta-semialdehyde (ASA) to L-2,4-diaminobutyrate (DABA) by transamination with L-glutamate.</text>
</comment>
<keyword evidence="4 7" id="KW-0808">Transferase</keyword>
<dbReference type="CDD" id="cd00610">
    <property type="entry name" value="OAT_like"/>
    <property type="match status" value="1"/>
</dbReference>
<dbReference type="PANTHER" id="PTHR43552">
    <property type="entry name" value="DIAMINOBUTYRATE--2-OXOGLUTARATE AMINOTRANSFERASE"/>
    <property type="match status" value="1"/>
</dbReference>
<dbReference type="InterPro" id="IPR049704">
    <property type="entry name" value="Aminotrans_3_PPA_site"/>
</dbReference>
<dbReference type="EMBL" id="RAWB01000008">
    <property type="protein sequence ID" value="RKH68298.1"/>
    <property type="molecule type" value="Genomic_DNA"/>
</dbReference>